<keyword evidence="1" id="KW-1133">Transmembrane helix</keyword>
<sequence length="62" mass="6997">MIKKMAKKKNNLILIIPAFLLMGMALGIQTQSVLKQSIIGLIVGIVVYFFLSYRNKKINSNK</sequence>
<dbReference type="EMBL" id="MQUA01000013">
    <property type="protein sequence ID" value="PQB07912.1"/>
    <property type="molecule type" value="Genomic_DNA"/>
</dbReference>
<protein>
    <submittedName>
        <fullName evidence="2">Uncharacterized protein</fullName>
    </submittedName>
</protein>
<proteinExistence type="predicted"/>
<keyword evidence="3" id="KW-1185">Reference proteome</keyword>
<keyword evidence="1" id="KW-0472">Membrane</keyword>
<name>A0A2S7KZ16_9FLAO</name>
<comment type="caution">
    <text evidence="2">The sequence shown here is derived from an EMBL/GenBank/DDBJ whole genome shotgun (WGS) entry which is preliminary data.</text>
</comment>
<keyword evidence="1" id="KW-0812">Transmembrane</keyword>
<feature type="transmembrane region" description="Helical" evidence="1">
    <location>
        <begin position="37"/>
        <end position="53"/>
    </location>
</feature>
<gene>
    <name evidence="2" type="ORF">BST83_12700</name>
</gene>
<accession>A0A2S7KZ16</accession>
<organism evidence="2 3">
    <name type="scientific">Polaribacter filamentus</name>
    <dbReference type="NCBI Taxonomy" id="53483"/>
    <lineage>
        <taxon>Bacteria</taxon>
        <taxon>Pseudomonadati</taxon>
        <taxon>Bacteroidota</taxon>
        <taxon>Flavobacteriia</taxon>
        <taxon>Flavobacteriales</taxon>
        <taxon>Flavobacteriaceae</taxon>
    </lineage>
</organism>
<evidence type="ECO:0000256" key="1">
    <source>
        <dbReference type="SAM" id="Phobius"/>
    </source>
</evidence>
<reference evidence="2 3" key="1">
    <citation type="submission" date="2016-11" db="EMBL/GenBank/DDBJ databases">
        <title>Trade-off between light-utilization and light-protection in marine flavobacteria.</title>
        <authorList>
            <person name="Kumagai Y."/>
        </authorList>
    </citation>
    <scope>NUCLEOTIDE SEQUENCE [LARGE SCALE GENOMIC DNA]</scope>
    <source>
        <strain evidence="2 3">ATCC 700397</strain>
    </source>
</reference>
<evidence type="ECO:0000313" key="2">
    <source>
        <dbReference type="EMBL" id="PQB07912.1"/>
    </source>
</evidence>
<dbReference type="Proteomes" id="UP000239522">
    <property type="component" value="Unassembled WGS sequence"/>
</dbReference>
<dbReference type="AlphaFoldDB" id="A0A2S7KZ16"/>
<evidence type="ECO:0000313" key="3">
    <source>
        <dbReference type="Proteomes" id="UP000239522"/>
    </source>
</evidence>